<evidence type="ECO:0000256" key="3">
    <source>
        <dbReference type="ARBA" id="ARBA00022884"/>
    </source>
</evidence>
<feature type="domain" description="Large ribosomal subunit protein uL2 RNA-binding" evidence="10">
    <location>
        <begin position="42"/>
        <end position="118"/>
    </location>
</feature>
<dbReference type="PANTHER" id="PTHR13691">
    <property type="entry name" value="RIBOSOMAL PROTEIN L2"/>
    <property type="match status" value="1"/>
</dbReference>
<dbReference type="InterPro" id="IPR022666">
    <property type="entry name" value="Ribosomal_uL2_RNA-bd_dom"/>
</dbReference>
<dbReference type="InterPro" id="IPR022671">
    <property type="entry name" value="Ribosomal_uL2_CS"/>
</dbReference>
<dbReference type="GO" id="GO:0019843">
    <property type="term" value="F:rRNA binding"/>
    <property type="evidence" value="ECO:0007669"/>
    <property type="project" value="UniProtKB-UniRule"/>
</dbReference>
<evidence type="ECO:0000313" key="12">
    <source>
        <dbReference type="Proteomes" id="UP000019486"/>
    </source>
</evidence>
<gene>
    <name evidence="7 11" type="primary">rplB</name>
    <name evidence="11" type="ORF">N825_05110</name>
</gene>
<dbReference type="InterPro" id="IPR005880">
    <property type="entry name" value="Ribosomal_uL2_bac/org-type"/>
</dbReference>
<dbReference type="NCBIfam" id="TIGR01171">
    <property type="entry name" value="rplB_bact"/>
    <property type="match status" value="1"/>
</dbReference>
<sequence>MALKNFRPITPSLRQLVLVDRSELWKGKPVKSLTEGLTKSGGRNNTGRITARRIGGGHKRRYRLVDFKRRKFDAPAVVERLEYDPNRTAFIALVRYADDELAYILAPQRLKVGDTVVSGERVDVKPGNAMPLRNIPVGTIVHNVELKAGKGGQLARSAGTYVQLVGRDQGYAQLKLASGELRVVRGECLATIGAVSNPDQSNINLGKAGRHRWLGKRPSVRGVAMNPIDHPHGGGEGRTSGGRHPVTPWGKPTKGKKTRNNKKTDGQILRRRHAK</sequence>
<comment type="function">
    <text evidence="7">One of the primary rRNA binding proteins. Required for association of the 30S and 50S subunits to form the 70S ribosome, for tRNA binding and peptide bond formation. It has been suggested to have peptidyltransferase activity; this is somewhat controversial. Makes several contacts with the 16S rRNA in the 70S ribosome.</text>
</comment>
<accession>W9H597</accession>
<dbReference type="EMBL" id="AVFL01000010">
    <property type="protein sequence ID" value="EWY39877.1"/>
    <property type="molecule type" value="Genomic_DNA"/>
</dbReference>
<dbReference type="SMART" id="SM01383">
    <property type="entry name" value="Ribosomal_L2"/>
    <property type="match status" value="1"/>
</dbReference>
<dbReference type="Gene3D" id="2.40.50.140">
    <property type="entry name" value="Nucleic acid-binding proteins"/>
    <property type="match status" value="1"/>
</dbReference>
<dbReference type="SUPFAM" id="SSF50104">
    <property type="entry name" value="Translation proteins SH3-like domain"/>
    <property type="match status" value="1"/>
</dbReference>
<keyword evidence="4 7" id="KW-0689">Ribosomal protein</keyword>
<keyword evidence="5 7" id="KW-0687">Ribonucleoprotein</keyword>
<evidence type="ECO:0000256" key="7">
    <source>
        <dbReference type="HAMAP-Rule" id="MF_01320"/>
    </source>
</evidence>
<proteinExistence type="inferred from homology"/>
<evidence type="ECO:0000259" key="9">
    <source>
        <dbReference type="SMART" id="SM01382"/>
    </source>
</evidence>
<evidence type="ECO:0000256" key="8">
    <source>
        <dbReference type="SAM" id="MobiDB-lite"/>
    </source>
</evidence>
<dbReference type="InterPro" id="IPR012340">
    <property type="entry name" value="NA-bd_OB-fold"/>
</dbReference>
<dbReference type="InterPro" id="IPR014722">
    <property type="entry name" value="Rib_uL2_dom2"/>
</dbReference>
<dbReference type="RefSeq" id="WP_037453606.1">
    <property type="nucleotide sequence ID" value="NZ_AVFL01000010.1"/>
</dbReference>
<reference evidence="11 12" key="1">
    <citation type="submission" date="2013-08" db="EMBL/GenBank/DDBJ databases">
        <title>The genome sequence of Skermanella stibiiresistens.</title>
        <authorList>
            <person name="Zhu W."/>
            <person name="Wang G."/>
        </authorList>
    </citation>
    <scope>NUCLEOTIDE SEQUENCE [LARGE SCALE GENOMIC DNA]</scope>
    <source>
        <strain evidence="11 12">SB22</strain>
    </source>
</reference>
<dbReference type="GO" id="GO:0016740">
    <property type="term" value="F:transferase activity"/>
    <property type="evidence" value="ECO:0007669"/>
    <property type="project" value="InterPro"/>
</dbReference>
<dbReference type="SUPFAM" id="SSF50249">
    <property type="entry name" value="Nucleic acid-binding proteins"/>
    <property type="match status" value="1"/>
</dbReference>
<protein>
    <recommendedName>
        <fullName evidence="6 7">Large ribosomal subunit protein uL2</fullName>
    </recommendedName>
</protein>
<comment type="caution">
    <text evidence="11">The sequence shown here is derived from an EMBL/GenBank/DDBJ whole genome shotgun (WGS) entry which is preliminary data.</text>
</comment>
<keyword evidence="2 7" id="KW-0699">rRNA-binding</keyword>
<evidence type="ECO:0000259" key="10">
    <source>
        <dbReference type="SMART" id="SM01383"/>
    </source>
</evidence>
<evidence type="ECO:0000313" key="11">
    <source>
        <dbReference type="EMBL" id="EWY39877.1"/>
    </source>
</evidence>
<keyword evidence="3 7" id="KW-0694">RNA-binding</keyword>
<dbReference type="SMART" id="SM01382">
    <property type="entry name" value="Ribosomal_L2_C"/>
    <property type="match status" value="1"/>
</dbReference>
<name>W9H597_9PROT</name>
<dbReference type="AlphaFoldDB" id="W9H597"/>
<evidence type="ECO:0000256" key="4">
    <source>
        <dbReference type="ARBA" id="ARBA00022980"/>
    </source>
</evidence>
<dbReference type="GO" id="GO:0002181">
    <property type="term" value="P:cytoplasmic translation"/>
    <property type="evidence" value="ECO:0007669"/>
    <property type="project" value="TreeGrafter"/>
</dbReference>
<dbReference type="Pfam" id="PF00181">
    <property type="entry name" value="Ribosomal_L2_N"/>
    <property type="match status" value="1"/>
</dbReference>
<dbReference type="GO" id="GO:0003735">
    <property type="term" value="F:structural constituent of ribosome"/>
    <property type="evidence" value="ECO:0007669"/>
    <property type="project" value="InterPro"/>
</dbReference>
<comment type="similarity">
    <text evidence="1 7">Belongs to the universal ribosomal protein uL2 family.</text>
</comment>
<dbReference type="InterPro" id="IPR008991">
    <property type="entry name" value="Translation_prot_SH3-like_sf"/>
</dbReference>
<dbReference type="Gene3D" id="4.10.950.10">
    <property type="entry name" value="Ribosomal protein L2, domain 3"/>
    <property type="match status" value="1"/>
</dbReference>
<evidence type="ECO:0000256" key="1">
    <source>
        <dbReference type="ARBA" id="ARBA00005636"/>
    </source>
</evidence>
<evidence type="ECO:0000256" key="6">
    <source>
        <dbReference type="ARBA" id="ARBA00035242"/>
    </source>
</evidence>
<comment type="subunit">
    <text evidence="7">Part of the 50S ribosomal subunit. Forms a bridge to the 30S subunit in the 70S ribosome.</text>
</comment>
<feature type="domain" description="Large ribosomal subunit protein uL2 C-terminal" evidence="9">
    <location>
        <begin position="124"/>
        <end position="252"/>
    </location>
</feature>
<feature type="region of interest" description="Disordered" evidence="8">
    <location>
        <begin position="222"/>
        <end position="275"/>
    </location>
</feature>
<dbReference type="PATRIC" id="fig|1385369.3.peg.3245"/>
<dbReference type="STRING" id="1385369.N825_05110"/>
<dbReference type="GO" id="GO:0015934">
    <property type="term" value="C:large ribosomal subunit"/>
    <property type="evidence" value="ECO:0007669"/>
    <property type="project" value="InterPro"/>
</dbReference>
<evidence type="ECO:0000256" key="2">
    <source>
        <dbReference type="ARBA" id="ARBA00022730"/>
    </source>
</evidence>
<dbReference type="PIRSF" id="PIRSF002158">
    <property type="entry name" value="Ribosomal_L2"/>
    <property type="match status" value="1"/>
</dbReference>
<dbReference type="PROSITE" id="PS00467">
    <property type="entry name" value="RIBOSOMAL_L2"/>
    <property type="match status" value="1"/>
</dbReference>
<dbReference type="Pfam" id="PF03947">
    <property type="entry name" value="Ribosomal_L2_C"/>
    <property type="match status" value="1"/>
</dbReference>
<dbReference type="InterPro" id="IPR022669">
    <property type="entry name" value="Ribosomal_uL2_C"/>
</dbReference>
<organism evidence="11 12">
    <name type="scientific">Skermanella stibiiresistens SB22</name>
    <dbReference type="NCBI Taxonomy" id="1385369"/>
    <lineage>
        <taxon>Bacteria</taxon>
        <taxon>Pseudomonadati</taxon>
        <taxon>Pseudomonadota</taxon>
        <taxon>Alphaproteobacteria</taxon>
        <taxon>Rhodospirillales</taxon>
        <taxon>Azospirillaceae</taxon>
        <taxon>Skermanella</taxon>
    </lineage>
</organism>
<evidence type="ECO:0000256" key="5">
    <source>
        <dbReference type="ARBA" id="ARBA00023274"/>
    </source>
</evidence>
<keyword evidence="12" id="KW-1185">Reference proteome</keyword>
<dbReference type="InterPro" id="IPR014726">
    <property type="entry name" value="Ribosomal_uL2_dom3"/>
</dbReference>
<dbReference type="FunFam" id="4.10.950.10:FF:000001">
    <property type="entry name" value="50S ribosomal protein L2"/>
    <property type="match status" value="1"/>
</dbReference>
<dbReference type="Gene3D" id="2.30.30.30">
    <property type="match status" value="1"/>
</dbReference>
<dbReference type="FunFam" id="2.30.30.30:FF:000001">
    <property type="entry name" value="50S ribosomal protein L2"/>
    <property type="match status" value="1"/>
</dbReference>
<dbReference type="Proteomes" id="UP000019486">
    <property type="component" value="Unassembled WGS sequence"/>
</dbReference>
<dbReference type="FunFam" id="2.40.50.140:FF:000003">
    <property type="entry name" value="50S ribosomal protein L2"/>
    <property type="match status" value="1"/>
</dbReference>
<dbReference type="PANTHER" id="PTHR13691:SF5">
    <property type="entry name" value="LARGE RIBOSOMAL SUBUNIT PROTEIN UL2M"/>
    <property type="match status" value="1"/>
</dbReference>
<dbReference type="OrthoDB" id="9778722at2"/>
<dbReference type="HAMAP" id="MF_01320_B">
    <property type="entry name" value="Ribosomal_uL2_B"/>
    <property type="match status" value="1"/>
</dbReference>
<dbReference type="InterPro" id="IPR002171">
    <property type="entry name" value="Ribosomal_uL2"/>
</dbReference>